<evidence type="ECO:0000256" key="1">
    <source>
        <dbReference type="SAM" id="MobiDB-lite"/>
    </source>
</evidence>
<evidence type="ECO:0000313" key="3">
    <source>
        <dbReference type="Proteomes" id="UP000595437"/>
    </source>
</evidence>
<evidence type="ECO:0000313" key="2">
    <source>
        <dbReference type="EMBL" id="QQP39830.1"/>
    </source>
</evidence>
<proteinExistence type="predicted"/>
<reference evidence="3" key="1">
    <citation type="submission" date="2021-01" db="EMBL/GenBank/DDBJ databases">
        <title>Caligus Genome Assembly.</title>
        <authorList>
            <person name="Gallardo-Escarate C."/>
        </authorList>
    </citation>
    <scope>NUCLEOTIDE SEQUENCE [LARGE SCALE GENOMIC DNA]</scope>
</reference>
<accession>A0A7T8GXU6</accession>
<protein>
    <submittedName>
        <fullName evidence="2">Anoctamin</fullName>
    </submittedName>
</protein>
<organism evidence="2 3">
    <name type="scientific">Caligus rogercresseyi</name>
    <name type="common">Sea louse</name>
    <dbReference type="NCBI Taxonomy" id="217165"/>
    <lineage>
        <taxon>Eukaryota</taxon>
        <taxon>Metazoa</taxon>
        <taxon>Ecdysozoa</taxon>
        <taxon>Arthropoda</taxon>
        <taxon>Crustacea</taxon>
        <taxon>Multicrustacea</taxon>
        <taxon>Hexanauplia</taxon>
        <taxon>Copepoda</taxon>
        <taxon>Siphonostomatoida</taxon>
        <taxon>Caligidae</taxon>
        <taxon>Caligus</taxon>
    </lineage>
</organism>
<dbReference type="AlphaFoldDB" id="A0A7T8GXU6"/>
<sequence>TENSSSQHPAIPNILISEDEEDKQKRKPKRQHHHHLSKHNTVGEIKFHASNPNLVKTQHRAKSPDKPKHFMMRQRMSSDTDLWLSLNAERSLPLSALNEAPNETSEIIVNPVRMPSLDEEEAPVPAPVVKEERKTLNQEDVIKRLKAKQALFSKGRSISIASFKFPSSSMGLGSSNSSNSSKSSSKKTPPPATKDDKFLAQNSIRGELDLLNLDKLINVQDLRKKSA</sequence>
<feature type="compositionally biased region" description="Low complexity" evidence="1">
    <location>
        <begin position="167"/>
        <end position="183"/>
    </location>
</feature>
<keyword evidence="3" id="KW-1185">Reference proteome</keyword>
<feature type="compositionally biased region" description="Basic residues" evidence="1">
    <location>
        <begin position="25"/>
        <end position="38"/>
    </location>
</feature>
<feature type="non-terminal residue" evidence="2">
    <location>
        <position position="1"/>
    </location>
</feature>
<name>A0A7T8GXU6_CALRO</name>
<dbReference type="Proteomes" id="UP000595437">
    <property type="component" value="Chromosome 9"/>
</dbReference>
<dbReference type="EMBL" id="CP045898">
    <property type="protein sequence ID" value="QQP39830.1"/>
    <property type="molecule type" value="Genomic_DNA"/>
</dbReference>
<feature type="region of interest" description="Disordered" evidence="1">
    <location>
        <begin position="1"/>
        <end position="45"/>
    </location>
</feature>
<gene>
    <name evidence="2" type="ORF">FKW44_013668</name>
</gene>
<feature type="region of interest" description="Disordered" evidence="1">
    <location>
        <begin position="165"/>
        <end position="200"/>
    </location>
</feature>